<protein>
    <submittedName>
        <fullName evidence="5">AraC family transcriptional regulator</fullName>
    </submittedName>
</protein>
<dbReference type="CDD" id="cd03137">
    <property type="entry name" value="GATase1_AraC_1"/>
    <property type="match status" value="1"/>
</dbReference>
<dbReference type="Pfam" id="PF12833">
    <property type="entry name" value="HTH_18"/>
    <property type="match status" value="1"/>
</dbReference>
<keyword evidence="2" id="KW-0238">DNA-binding</keyword>
<dbReference type="InterPro" id="IPR029062">
    <property type="entry name" value="Class_I_gatase-like"/>
</dbReference>
<dbReference type="SMART" id="SM00342">
    <property type="entry name" value="HTH_ARAC"/>
    <property type="match status" value="1"/>
</dbReference>
<dbReference type="Gene3D" id="1.10.10.60">
    <property type="entry name" value="Homeodomain-like"/>
    <property type="match status" value="1"/>
</dbReference>
<evidence type="ECO:0000313" key="5">
    <source>
        <dbReference type="EMBL" id="NIF24383.1"/>
    </source>
</evidence>
<dbReference type="RefSeq" id="WP_167018272.1">
    <property type="nucleotide sequence ID" value="NZ_VWXF01000014.1"/>
</dbReference>
<dbReference type="InterPro" id="IPR018062">
    <property type="entry name" value="HTH_AraC-typ_CS"/>
</dbReference>
<dbReference type="InterPro" id="IPR002818">
    <property type="entry name" value="DJ-1/PfpI"/>
</dbReference>
<comment type="caution">
    <text evidence="5">The sequence shown here is derived from an EMBL/GenBank/DDBJ whole genome shotgun (WGS) entry which is preliminary data.</text>
</comment>
<dbReference type="PROSITE" id="PS00041">
    <property type="entry name" value="HTH_ARAC_FAMILY_1"/>
    <property type="match status" value="1"/>
</dbReference>
<evidence type="ECO:0000313" key="6">
    <source>
        <dbReference type="Proteomes" id="UP001515683"/>
    </source>
</evidence>
<dbReference type="InterPro" id="IPR009057">
    <property type="entry name" value="Homeodomain-like_sf"/>
</dbReference>
<name>A0ABX0RGD9_9GAMM</name>
<keyword evidence="3" id="KW-0804">Transcription</keyword>
<dbReference type="InterPro" id="IPR018060">
    <property type="entry name" value="HTH_AraC"/>
</dbReference>
<dbReference type="SUPFAM" id="SSF46689">
    <property type="entry name" value="Homeodomain-like"/>
    <property type="match status" value="2"/>
</dbReference>
<reference evidence="5 6" key="1">
    <citation type="journal article" date="2019" name="bioRxiv">
        <title>Bacteria contribute to plant secondary compound degradation in a generalist herbivore system.</title>
        <authorList>
            <person name="Francoeur C.B."/>
            <person name="Khadempour L."/>
            <person name="Moreira-Soto R.D."/>
            <person name="Gotting K."/>
            <person name="Book A.J."/>
            <person name="Pinto-Tomas A.A."/>
            <person name="Keefover-Ring K."/>
            <person name="Currie C.R."/>
        </authorList>
    </citation>
    <scope>NUCLEOTIDE SEQUENCE [LARGE SCALE GENOMIC DNA]</scope>
    <source>
        <strain evidence="5">Acro-835</strain>
    </source>
</reference>
<dbReference type="PANTHER" id="PTHR43130">
    <property type="entry name" value="ARAC-FAMILY TRANSCRIPTIONAL REGULATOR"/>
    <property type="match status" value="1"/>
</dbReference>
<gene>
    <name evidence="5" type="ORF">F3J40_22685</name>
</gene>
<dbReference type="PROSITE" id="PS01124">
    <property type="entry name" value="HTH_ARAC_FAMILY_2"/>
    <property type="match status" value="1"/>
</dbReference>
<organism evidence="5 6">
    <name type="scientific">Candidatus Pantoea multigeneris</name>
    <dbReference type="NCBI Taxonomy" id="2608357"/>
    <lineage>
        <taxon>Bacteria</taxon>
        <taxon>Pseudomonadati</taxon>
        <taxon>Pseudomonadota</taxon>
        <taxon>Gammaproteobacteria</taxon>
        <taxon>Enterobacterales</taxon>
        <taxon>Erwiniaceae</taxon>
        <taxon>Pantoea</taxon>
    </lineage>
</organism>
<dbReference type="SUPFAM" id="SSF52317">
    <property type="entry name" value="Class I glutamine amidotransferase-like"/>
    <property type="match status" value="1"/>
</dbReference>
<evidence type="ECO:0000256" key="3">
    <source>
        <dbReference type="ARBA" id="ARBA00023163"/>
    </source>
</evidence>
<keyword evidence="1" id="KW-0805">Transcription regulation</keyword>
<evidence type="ECO:0000259" key="4">
    <source>
        <dbReference type="PROSITE" id="PS01124"/>
    </source>
</evidence>
<feature type="domain" description="HTH araC/xylS-type" evidence="4">
    <location>
        <begin position="224"/>
        <end position="322"/>
    </location>
</feature>
<accession>A0ABX0RGD9</accession>
<dbReference type="Gene3D" id="3.40.50.880">
    <property type="match status" value="1"/>
</dbReference>
<dbReference type="PANTHER" id="PTHR43130:SF3">
    <property type="entry name" value="HTH-TYPE TRANSCRIPTIONAL REGULATOR RV1931C"/>
    <property type="match status" value="1"/>
</dbReference>
<dbReference type="InterPro" id="IPR052158">
    <property type="entry name" value="INH-QAR"/>
</dbReference>
<evidence type="ECO:0000256" key="2">
    <source>
        <dbReference type="ARBA" id="ARBA00023125"/>
    </source>
</evidence>
<evidence type="ECO:0000256" key="1">
    <source>
        <dbReference type="ARBA" id="ARBA00023015"/>
    </source>
</evidence>
<keyword evidence="6" id="KW-1185">Reference proteome</keyword>
<dbReference type="Proteomes" id="UP001515683">
    <property type="component" value="Unassembled WGS sequence"/>
</dbReference>
<dbReference type="Pfam" id="PF01965">
    <property type="entry name" value="DJ-1_PfpI"/>
    <property type="match status" value="1"/>
</dbReference>
<sequence length="332" mass="36784">MTKNVQIAPFRPAIRVGVVVFDGIIPFHLSVPLAVFEAAHQGEGVPCYQIHICATQPGELRTSSGFSIVAGQGLEQLEQMDVVVVPSWNEKQPSAELLSAIRQAADRGATIVGLCLGAFVLAEAGLLEKKRATTHWRWMQAFSTRYPSVDIDRDVLYVDLGQTITSAGTAASIDCCLHLVRRSWGMEIANQVARMLVIPPHRQGGQAQYVEQPVITRPDGDRFMAALHWAAEHLQEPLTLQQLANQALMSSRSFSRRFQQTTGGCFSQWLQQQRIALAQRYLEGSNRPVEQIALLAGFPSALALRRHFKKQLNVTPQQYRKTFRGQSGTDVA</sequence>
<dbReference type="EMBL" id="VWXF01000014">
    <property type="protein sequence ID" value="NIF24383.1"/>
    <property type="molecule type" value="Genomic_DNA"/>
</dbReference>
<proteinExistence type="predicted"/>